<name>A0A4Q9M6C3_9APHY</name>
<reference evidence="1" key="1">
    <citation type="submission" date="2019-01" db="EMBL/GenBank/DDBJ databases">
        <title>Draft genome sequences of three monokaryotic isolates of the white-rot basidiomycete fungus Dichomitus squalens.</title>
        <authorList>
            <consortium name="DOE Joint Genome Institute"/>
            <person name="Lopez S.C."/>
            <person name="Andreopoulos B."/>
            <person name="Pangilinan J."/>
            <person name="Lipzen A."/>
            <person name="Riley R."/>
            <person name="Ahrendt S."/>
            <person name="Ng V."/>
            <person name="Barry K."/>
            <person name="Daum C."/>
            <person name="Grigoriev I.V."/>
            <person name="Hilden K.S."/>
            <person name="Makela M.R."/>
            <person name="de Vries R.P."/>
        </authorList>
    </citation>
    <scope>NUCLEOTIDE SEQUENCE [LARGE SCALE GENOMIC DNA]</scope>
    <source>
        <strain evidence="1">OM18370.1</strain>
    </source>
</reference>
<evidence type="ECO:0000313" key="1">
    <source>
        <dbReference type="EMBL" id="TBU21847.1"/>
    </source>
</evidence>
<dbReference type="Proteomes" id="UP000292957">
    <property type="component" value="Unassembled WGS sequence"/>
</dbReference>
<dbReference type="AlphaFoldDB" id="A0A4Q9M6C3"/>
<dbReference type="EMBL" id="ML143572">
    <property type="protein sequence ID" value="TBU21847.1"/>
    <property type="molecule type" value="Genomic_DNA"/>
</dbReference>
<gene>
    <name evidence="1" type="ORF">BD311DRAFT_180173</name>
</gene>
<organism evidence="1">
    <name type="scientific">Dichomitus squalens</name>
    <dbReference type="NCBI Taxonomy" id="114155"/>
    <lineage>
        <taxon>Eukaryota</taxon>
        <taxon>Fungi</taxon>
        <taxon>Dikarya</taxon>
        <taxon>Basidiomycota</taxon>
        <taxon>Agaricomycotina</taxon>
        <taxon>Agaricomycetes</taxon>
        <taxon>Polyporales</taxon>
        <taxon>Polyporaceae</taxon>
        <taxon>Dichomitus</taxon>
    </lineage>
</organism>
<sequence>MSHPSSAIYLSSSDRSLTMDRASGSNKGIMRPPGYLDSSTASFDATCHVASPQSHRLLPRRQSEISPSSAFVTLPLCHAACGPSRYHLL</sequence>
<protein>
    <submittedName>
        <fullName evidence="1">Uncharacterized protein</fullName>
    </submittedName>
</protein>
<accession>A0A4Q9M6C3</accession>
<proteinExistence type="predicted"/>